<dbReference type="EMBL" id="UINC01065503">
    <property type="protein sequence ID" value="SVB95242.1"/>
    <property type="molecule type" value="Genomic_DNA"/>
</dbReference>
<gene>
    <name evidence="1" type="ORF">METZ01_LOCUS248096</name>
</gene>
<reference evidence="1" key="1">
    <citation type="submission" date="2018-05" db="EMBL/GenBank/DDBJ databases">
        <authorList>
            <person name="Lanie J.A."/>
            <person name="Ng W.-L."/>
            <person name="Kazmierczak K.M."/>
            <person name="Andrzejewski T.M."/>
            <person name="Davidsen T.M."/>
            <person name="Wayne K.J."/>
            <person name="Tettelin H."/>
            <person name="Glass J.I."/>
            <person name="Rusch D."/>
            <person name="Podicherti R."/>
            <person name="Tsui H.-C.T."/>
            <person name="Winkler M.E."/>
        </authorList>
    </citation>
    <scope>NUCLEOTIDE SEQUENCE</scope>
</reference>
<evidence type="ECO:0000313" key="1">
    <source>
        <dbReference type="EMBL" id="SVB95242.1"/>
    </source>
</evidence>
<accession>A0A382I7E1</accession>
<organism evidence="1">
    <name type="scientific">marine metagenome</name>
    <dbReference type="NCBI Taxonomy" id="408172"/>
    <lineage>
        <taxon>unclassified sequences</taxon>
        <taxon>metagenomes</taxon>
        <taxon>ecological metagenomes</taxon>
    </lineage>
</organism>
<feature type="non-terminal residue" evidence="1">
    <location>
        <position position="26"/>
    </location>
</feature>
<dbReference type="AlphaFoldDB" id="A0A382I7E1"/>
<proteinExistence type="predicted"/>
<protein>
    <submittedName>
        <fullName evidence="1">Uncharacterized protein</fullName>
    </submittedName>
</protein>
<sequence length="26" mass="2584">MLNNPVIGAIAQLGERNTGSVEVGGS</sequence>
<name>A0A382I7E1_9ZZZZ</name>